<comment type="caution">
    <text evidence="2">The sequence shown here is derived from an EMBL/GenBank/DDBJ whole genome shotgun (WGS) entry which is preliminary data.</text>
</comment>
<evidence type="ECO:0000313" key="3">
    <source>
        <dbReference type="Proteomes" id="UP000664521"/>
    </source>
</evidence>
<dbReference type="AlphaFoldDB" id="A0A8H3J713"/>
<organism evidence="2 3">
    <name type="scientific">Heterodermia speciosa</name>
    <dbReference type="NCBI Taxonomy" id="116794"/>
    <lineage>
        <taxon>Eukaryota</taxon>
        <taxon>Fungi</taxon>
        <taxon>Dikarya</taxon>
        <taxon>Ascomycota</taxon>
        <taxon>Pezizomycotina</taxon>
        <taxon>Lecanoromycetes</taxon>
        <taxon>OSLEUM clade</taxon>
        <taxon>Lecanoromycetidae</taxon>
        <taxon>Caliciales</taxon>
        <taxon>Physciaceae</taxon>
        <taxon>Heterodermia</taxon>
    </lineage>
</organism>
<feature type="compositionally biased region" description="Basic and acidic residues" evidence="1">
    <location>
        <begin position="14"/>
        <end position="25"/>
    </location>
</feature>
<feature type="compositionally biased region" description="Polar residues" evidence="1">
    <location>
        <begin position="48"/>
        <end position="58"/>
    </location>
</feature>
<feature type="compositionally biased region" description="Low complexity" evidence="1">
    <location>
        <begin position="34"/>
        <end position="47"/>
    </location>
</feature>
<keyword evidence="3" id="KW-1185">Reference proteome</keyword>
<evidence type="ECO:0000313" key="2">
    <source>
        <dbReference type="EMBL" id="CAF9941820.1"/>
    </source>
</evidence>
<sequence>MFIEKASDVQKFTEKAFNDGQRKPLNDIQKSARKTSTIKSSNSKQSSRANFTSAFTNESGHDDAK</sequence>
<gene>
    <name evidence="2" type="ORF">HETSPECPRED_004126</name>
</gene>
<accession>A0A8H3J713</accession>
<dbReference type="EMBL" id="CAJPDS010000243">
    <property type="protein sequence ID" value="CAF9941820.1"/>
    <property type="molecule type" value="Genomic_DNA"/>
</dbReference>
<protein>
    <submittedName>
        <fullName evidence="2">Uncharacterized protein</fullName>
    </submittedName>
</protein>
<dbReference type="Proteomes" id="UP000664521">
    <property type="component" value="Unassembled WGS sequence"/>
</dbReference>
<reference evidence="2" key="1">
    <citation type="submission" date="2021-03" db="EMBL/GenBank/DDBJ databases">
        <authorList>
            <person name="Tagirdzhanova G."/>
        </authorList>
    </citation>
    <scope>NUCLEOTIDE SEQUENCE</scope>
</reference>
<feature type="non-terminal residue" evidence="2">
    <location>
        <position position="65"/>
    </location>
</feature>
<evidence type="ECO:0000256" key="1">
    <source>
        <dbReference type="SAM" id="MobiDB-lite"/>
    </source>
</evidence>
<name>A0A8H3J713_9LECA</name>
<feature type="region of interest" description="Disordered" evidence="1">
    <location>
        <begin position="14"/>
        <end position="65"/>
    </location>
</feature>
<proteinExistence type="predicted"/>